<protein>
    <recommendedName>
        <fullName evidence="2">Nuclease SbcCD subunit D</fullName>
    </recommendedName>
</protein>
<dbReference type="InterPro" id="IPR004843">
    <property type="entry name" value="Calcineurin-like_PHP"/>
</dbReference>
<dbReference type="PANTHER" id="PTHR30337">
    <property type="entry name" value="COMPONENT OF ATP-DEPENDENT DSDNA EXONUCLEASE"/>
    <property type="match status" value="1"/>
</dbReference>
<dbReference type="CDD" id="cd00840">
    <property type="entry name" value="MPP_Mre11_N"/>
    <property type="match status" value="1"/>
</dbReference>
<dbReference type="InterPro" id="IPR050535">
    <property type="entry name" value="DNA_Repair-Maintenance_Comp"/>
</dbReference>
<proteinExistence type="inferred from homology"/>
<keyword evidence="3" id="KW-0540">Nuclease</keyword>
<keyword evidence="4" id="KW-0378">Hydrolase</keyword>
<organism evidence="7 8">
    <name type="scientific">Corynebacterium doosanense CAU 212 = DSM 45436</name>
    <dbReference type="NCBI Taxonomy" id="558173"/>
    <lineage>
        <taxon>Bacteria</taxon>
        <taxon>Bacillati</taxon>
        <taxon>Actinomycetota</taxon>
        <taxon>Actinomycetes</taxon>
        <taxon>Mycobacteriales</taxon>
        <taxon>Corynebacteriaceae</taxon>
        <taxon>Corynebacterium</taxon>
    </lineage>
</organism>
<dbReference type="OrthoDB" id="9773856at2"/>
<dbReference type="PANTHER" id="PTHR30337:SF0">
    <property type="entry name" value="NUCLEASE SBCCD SUBUNIT D"/>
    <property type="match status" value="1"/>
</dbReference>
<dbReference type="STRING" id="558173.CDOO_05785"/>
<keyword evidence="5 7" id="KW-0269">Exonuclease</keyword>
<dbReference type="EMBL" id="CP006764">
    <property type="protein sequence ID" value="AIT60815.1"/>
    <property type="molecule type" value="Genomic_DNA"/>
</dbReference>
<evidence type="ECO:0000256" key="3">
    <source>
        <dbReference type="ARBA" id="ARBA00022722"/>
    </source>
</evidence>
<dbReference type="Pfam" id="PF00149">
    <property type="entry name" value="Metallophos"/>
    <property type="match status" value="1"/>
</dbReference>
<dbReference type="AlphaFoldDB" id="A0A097IFC5"/>
<dbReference type="RefSeq" id="WP_018022218.1">
    <property type="nucleotide sequence ID" value="NZ_AQUX01000006.1"/>
</dbReference>
<evidence type="ECO:0000313" key="8">
    <source>
        <dbReference type="Proteomes" id="UP000029914"/>
    </source>
</evidence>
<evidence type="ECO:0000313" key="7">
    <source>
        <dbReference type="EMBL" id="AIT60815.1"/>
    </source>
</evidence>
<feature type="domain" description="Calcineurin-like phosphoesterase" evidence="6">
    <location>
        <begin position="5"/>
        <end position="216"/>
    </location>
</feature>
<evidence type="ECO:0000256" key="2">
    <source>
        <dbReference type="ARBA" id="ARBA00013365"/>
    </source>
</evidence>
<dbReference type="PIRSF" id="PIRSF033093">
    <property type="entry name" value="UCP_ML1119"/>
    <property type="match status" value="1"/>
</dbReference>
<evidence type="ECO:0000256" key="5">
    <source>
        <dbReference type="ARBA" id="ARBA00022839"/>
    </source>
</evidence>
<dbReference type="InterPro" id="IPR014577">
    <property type="entry name" value="UCP033093_metalloPase"/>
</dbReference>
<accession>A0A097IFC5</accession>
<evidence type="ECO:0000256" key="4">
    <source>
        <dbReference type="ARBA" id="ARBA00022801"/>
    </source>
</evidence>
<dbReference type="HOGENOM" id="CLU_026621_1_0_11"/>
<dbReference type="InterPro" id="IPR029052">
    <property type="entry name" value="Metallo-depent_PP-like"/>
</dbReference>
<evidence type="ECO:0000259" key="6">
    <source>
        <dbReference type="Pfam" id="PF00149"/>
    </source>
</evidence>
<dbReference type="Proteomes" id="UP000029914">
    <property type="component" value="Chromosome"/>
</dbReference>
<reference evidence="7 8" key="1">
    <citation type="submission" date="2013-09" db="EMBL/GenBank/DDBJ databases">
        <title>Complete genome sequence of Corynebacterium doosanense CAU 212(T) (=DSM 45436(T)), isolated from activated sludge.</title>
        <authorList>
            <person name="Schaffert L."/>
            <person name="Albersmeier A."/>
            <person name="Kalinowski J."/>
            <person name="Ruckert C."/>
        </authorList>
    </citation>
    <scope>NUCLEOTIDE SEQUENCE [LARGE SCALE GENOMIC DNA]</scope>
    <source>
        <strain evidence="7 8">CAU 212</strain>
    </source>
</reference>
<dbReference type="KEGG" id="cdo:CDOO_05785"/>
<keyword evidence="8" id="KW-1185">Reference proteome</keyword>
<evidence type="ECO:0000256" key="1">
    <source>
        <dbReference type="ARBA" id="ARBA00010555"/>
    </source>
</evidence>
<dbReference type="GO" id="GO:0004527">
    <property type="term" value="F:exonuclease activity"/>
    <property type="evidence" value="ECO:0007669"/>
    <property type="project" value="UniProtKB-KW"/>
</dbReference>
<gene>
    <name evidence="7" type="ORF">CDOO_05785</name>
</gene>
<dbReference type="Gene3D" id="3.60.21.10">
    <property type="match status" value="1"/>
</dbReference>
<comment type="similarity">
    <text evidence="1">Belongs to the SbcD family.</text>
</comment>
<dbReference type="eggNOG" id="COG0420">
    <property type="taxonomic scope" value="Bacteria"/>
</dbReference>
<dbReference type="InterPro" id="IPR041796">
    <property type="entry name" value="Mre11_N"/>
</dbReference>
<dbReference type="SUPFAM" id="SSF56300">
    <property type="entry name" value="Metallo-dependent phosphatases"/>
    <property type="match status" value="1"/>
</dbReference>
<sequence length="376" mass="40898">MTRVRFIHTSDLQIGMTRWFLGLDQPLFDDSRLAAIRRLGELATETGSEFIVVAGDVFEHNSLSERVIGRALEALRALPVPVYLLPGNHDPLVADNIFRRTEGVEGVHVVTSTEPVPVSEGVEIVGAPWRSKFPVGDLVRVALEPLVPTDAIRIGLAHGQIESRSSDAVAGLIDLAYVEEKLAVGTLDYLAMGDTHSTASLSSTGRVWFSGAPETTDFAEQSGGGENDSGNALVVTVVKEGLTSEVEVEKHSVGQWMFASLSADLYCAEDVEDFLARLDAYPEKERTVIKYALSGTLTLTDTQNLEQGIDARRPVFAALYERERLMDLHLEPGDDEIEHLSVGGVAQGALAELFDDPDDPIARDAVNLMFRLAKES</sequence>
<name>A0A097IFC5_9CORY</name>